<name>A0A5M8PDK8_9LECA</name>
<reference evidence="3 4" key="1">
    <citation type="submission" date="2019-09" db="EMBL/GenBank/DDBJ databases">
        <title>The hologenome of the rock-dwelling lichen Lasallia pustulata.</title>
        <authorList>
            <person name="Greshake Tzovaras B."/>
            <person name="Segers F."/>
            <person name="Bicker A."/>
            <person name="Dal Grande F."/>
            <person name="Otte J."/>
            <person name="Hankeln T."/>
            <person name="Schmitt I."/>
            <person name="Ebersberger I."/>
        </authorList>
    </citation>
    <scope>NUCLEOTIDE SEQUENCE [LARGE SCALE GENOMIC DNA]</scope>
    <source>
        <strain evidence="3">A1-1</strain>
    </source>
</reference>
<evidence type="ECO:0000256" key="1">
    <source>
        <dbReference type="SAM" id="MobiDB-lite"/>
    </source>
</evidence>
<keyword evidence="2" id="KW-0472">Membrane</keyword>
<evidence type="ECO:0000256" key="2">
    <source>
        <dbReference type="SAM" id="Phobius"/>
    </source>
</evidence>
<feature type="compositionally biased region" description="Gly residues" evidence="1">
    <location>
        <begin position="642"/>
        <end position="652"/>
    </location>
</feature>
<dbReference type="Proteomes" id="UP000324767">
    <property type="component" value="Unassembled WGS sequence"/>
</dbReference>
<comment type="caution">
    <text evidence="3">The sequence shown here is derived from an EMBL/GenBank/DDBJ whole genome shotgun (WGS) entry which is preliminary data.</text>
</comment>
<feature type="transmembrane region" description="Helical" evidence="2">
    <location>
        <begin position="36"/>
        <end position="56"/>
    </location>
</feature>
<feature type="transmembrane region" description="Helical" evidence="2">
    <location>
        <begin position="113"/>
        <end position="132"/>
    </location>
</feature>
<dbReference type="OrthoDB" id="3540210at2759"/>
<evidence type="ECO:0000313" key="4">
    <source>
        <dbReference type="Proteomes" id="UP000324767"/>
    </source>
</evidence>
<accession>A0A5M8PDK8</accession>
<proteinExistence type="predicted"/>
<evidence type="ECO:0000313" key="3">
    <source>
        <dbReference type="EMBL" id="KAA6407153.1"/>
    </source>
</evidence>
<organism evidence="3 4">
    <name type="scientific">Lasallia pustulata</name>
    <dbReference type="NCBI Taxonomy" id="136370"/>
    <lineage>
        <taxon>Eukaryota</taxon>
        <taxon>Fungi</taxon>
        <taxon>Dikarya</taxon>
        <taxon>Ascomycota</taxon>
        <taxon>Pezizomycotina</taxon>
        <taxon>Lecanoromycetes</taxon>
        <taxon>OSLEUM clade</taxon>
        <taxon>Umbilicariomycetidae</taxon>
        <taxon>Umbilicariales</taxon>
        <taxon>Umbilicariaceae</taxon>
        <taxon>Lasallia</taxon>
    </lineage>
</organism>
<gene>
    <name evidence="3" type="ORF">FRX48_08954</name>
</gene>
<protein>
    <submittedName>
        <fullName evidence="3">Uncharacterized protein</fullName>
    </submittedName>
</protein>
<feature type="compositionally biased region" description="Basic and acidic residues" evidence="1">
    <location>
        <begin position="623"/>
        <end position="638"/>
    </location>
</feature>
<dbReference type="EMBL" id="VXIT01000019">
    <property type="protein sequence ID" value="KAA6407153.1"/>
    <property type="molecule type" value="Genomic_DNA"/>
</dbReference>
<feature type="transmembrane region" description="Helical" evidence="2">
    <location>
        <begin position="532"/>
        <end position="556"/>
    </location>
</feature>
<keyword evidence="2" id="KW-0812">Transmembrane</keyword>
<dbReference type="AlphaFoldDB" id="A0A5M8PDK8"/>
<feature type="region of interest" description="Disordered" evidence="1">
    <location>
        <begin position="623"/>
        <end position="652"/>
    </location>
</feature>
<keyword evidence="2" id="KW-1133">Transmembrane helix</keyword>
<sequence>MSQAVGAHIYTGPWINWSHGIVRGSTITLSSADGGLLTAFLGIFVTAAGAAVWRILSYLIHQIRATSEPHDGFYHQQQLILRNNGSPGGAAWQFFHMVFFWWKCAKRPLLRSLPLTILALCNLLLFAVAGVFSSEVTKSAGNETLIRSPNCGSWTLDGSGSQQELYAYQSKILNDTITAAAYARACYGNAQNVLECNQYTQQQIKWTTNQNASCPFESSMCFGDTAAYEMDTGPIDSHSVLGINAPEHERVTYRKVTTCSPVHMRGHEQNWNNTDKGEGTYGETFQQFFLGPVTSISNFTYQYNEHTYYDNIGYTLSSFEALAGYAGNVWQPIPALNRTNADVALFFLAANSLNYIAPVADPFFSANTPEVIGNVTYYTSDYLVHALACADQHQFCNPTSGACTPLTGYNLAVAAVPPLGLSAVQEYTMARLAVTLGFINTYYSVNGRGSSALRAAEGVYELTQGPLPANQWMIEVDGWFAVGAAKLQQLVVQYATGPSVVLPGTYVRKPTDPIGRAMCWSQKVRSGAGGTISFSALGVGVILVVGSALIVMNLFLDVVVGWVQTRWGVLGGDYRRLGWVVDDKFQLQRLAFEEAGMGVWRGGADAVPVTRLGDRFALPEGVDREHPRLGTGHGRVEKVGAQGRGGGGGGLMGKAGKASFSLRRRSSLACLPVSRRRSGPYQNRAMAVGASRL</sequence>